<evidence type="ECO:0000256" key="10">
    <source>
        <dbReference type="HAMAP-Rule" id="MF_00154"/>
    </source>
</evidence>
<dbReference type="InterPro" id="IPR006369">
    <property type="entry name" value="Protohaem_IX_farnesylTrfase"/>
</dbReference>
<dbReference type="GO" id="GO:0005886">
    <property type="term" value="C:plasma membrane"/>
    <property type="evidence" value="ECO:0007669"/>
    <property type="project" value="UniProtKB-SubCell"/>
</dbReference>
<keyword evidence="3" id="KW-0997">Cell inner membrane</keyword>
<keyword evidence="6 10" id="KW-1133">Transmembrane helix</keyword>
<reference evidence="11 12" key="1">
    <citation type="submission" date="2020-04" db="EMBL/GenBank/DDBJ databases">
        <authorList>
            <person name="De Canck E."/>
        </authorList>
    </citation>
    <scope>NUCLEOTIDE SEQUENCE [LARGE SCALE GENOMIC DNA]</scope>
    <source>
        <strain evidence="11 12">LMG 26845</strain>
    </source>
</reference>
<feature type="transmembrane region" description="Helical" evidence="10">
    <location>
        <begin position="80"/>
        <end position="101"/>
    </location>
</feature>
<gene>
    <name evidence="11" type="primary">cyoE</name>
    <name evidence="10" type="synonym">ctaB</name>
    <name evidence="11" type="ORF">LMG26845_04878</name>
</gene>
<dbReference type="InterPro" id="IPR000537">
    <property type="entry name" value="UbiA_prenyltransferase"/>
</dbReference>
<dbReference type="InterPro" id="IPR030470">
    <property type="entry name" value="UbiA_prenylTrfase_CS"/>
</dbReference>
<dbReference type="PANTHER" id="PTHR43448">
    <property type="entry name" value="PROTOHEME IX FARNESYLTRANSFERASE, MITOCHONDRIAL"/>
    <property type="match status" value="1"/>
</dbReference>
<evidence type="ECO:0000256" key="5">
    <source>
        <dbReference type="ARBA" id="ARBA00022692"/>
    </source>
</evidence>
<dbReference type="GO" id="GO:0048034">
    <property type="term" value="P:heme O biosynthetic process"/>
    <property type="evidence" value="ECO:0007669"/>
    <property type="project" value="UniProtKB-UniRule"/>
</dbReference>
<accession>A0A6J5B7T2</accession>
<feature type="transmembrane region" description="Helical" evidence="10">
    <location>
        <begin position="107"/>
        <end position="127"/>
    </location>
</feature>
<dbReference type="NCBIfam" id="TIGR01473">
    <property type="entry name" value="cyoE_ctaB"/>
    <property type="match status" value="1"/>
</dbReference>
<feature type="transmembrane region" description="Helical" evidence="10">
    <location>
        <begin position="232"/>
        <end position="252"/>
    </location>
</feature>
<dbReference type="HAMAP" id="MF_00154">
    <property type="entry name" value="CyoE_CtaB"/>
    <property type="match status" value="1"/>
</dbReference>
<comment type="subcellular location">
    <subcellularLocation>
        <location evidence="10">Cell membrane</location>
        <topology evidence="10">Multi-pass membrane protein</topology>
    </subcellularLocation>
    <subcellularLocation>
        <location evidence="1">Membrane</location>
        <topology evidence="1">Multi-pass membrane protein</topology>
    </subcellularLocation>
</comment>
<keyword evidence="5 10" id="KW-0812">Transmembrane</keyword>
<protein>
    <recommendedName>
        <fullName evidence="10">Protoheme IX farnesyltransferase</fullName>
        <ecNumber evidence="10">2.5.1.141</ecNumber>
    </recommendedName>
    <alternativeName>
        <fullName evidence="10">Heme B farnesyltransferase</fullName>
    </alternativeName>
    <alternativeName>
        <fullName evidence="10">Heme O synthase</fullName>
    </alternativeName>
</protein>
<dbReference type="GeneID" id="92900765"/>
<comment type="function">
    <text evidence="10">Converts heme B (protoheme IX) to heme O by substitution of the vinyl group on carbon 2 of heme B porphyrin ring with a hydroxyethyl farnesyl side group.</text>
</comment>
<feature type="transmembrane region" description="Helical" evidence="10">
    <location>
        <begin position="12"/>
        <end position="32"/>
    </location>
</feature>
<evidence type="ECO:0000313" key="11">
    <source>
        <dbReference type="EMBL" id="CAB3693628.1"/>
    </source>
</evidence>
<dbReference type="PANTHER" id="PTHR43448:SF2">
    <property type="entry name" value="PROTOHEME IX FARNESYLTRANSFERASE, MITOCHONDRIAL"/>
    <property type="match status" value="1"/>
</dbReference>
<evidence type="ECO:0000256" key="3">
    <source>
        <dbReference type="ARBA" id="ARBA00022519"/>
    </source>
</evidence>
<keyword evidence="12" id="KW-1185">Reference proteome</keyword>
<evidence type="ECO:0000256" key="2">
    <source>
        <dbReference type="ARBA" id="ARBA00022475"/>
    </source>
</evidence>
<evidence type="ECO:0000256" key="9">
    <source>
        <dbReference type="ARBA" id="ARBA00047690"/>
    </source>
</evidence>
<dbReference type="GO" id="GO:0008495">
    <property type="term" value="F:protoheme IX farnesyltransferase activity"/>
    <property type="evidence" value="ECO:0007669"/>
    <property type="project" value="UniProtKB-UniRule"/>
</dbReference>
<dbReference type="EC" id="2.5.1.141" evidence="10"/>
<dbReference type="Proteomes" id="UP000507979">
    <property type="component" value="Unassembled WGS sequence"/>
</dbReference>
<feature type="transmembrane region" description="Helical" evidence="10">
    <location>
        <begin position="38"/>
        <end position="59"/>
    </location>
</feature>
<dbReference type="Pfam" id="PF01040">
    <property type="entry name" value="UbiA"/>
    <property type="match status" value="1"/>
</dbReference>
<evidence type="ECO:0000256" key="8">
    <source>
        <dbReference type="ARBA" id="ARBA00023136"/>
    </source>
</evidence>
<keyword evidence="8 10" id="KW-0472">Membrane</keyword>
<name>A0A6J5B7T2_9BURK</name>
<evidence type="ECO:0000256" key="1">
    <source>
        <dbReference type="ARBA" id="ARBA00004141"/>
    </source>
</evidence>
<comment type="miscellaneous">
    <text evidence="10">Carbon 2 of the heme B porphyrin ring is defined according to the Fischer nomenclature.</text>
</comment>
<keyword evidence="2 10" id="KW-1003">Cell membrane</keyword>
<dbReference type="PROSITE" id="PS00943">
    <property type="entry name" value="UBIA"/>
    <property type="match status" value="1"/>
</dbReference>
<dbReference type="CDD" id="cd13957">
    <property type="entry name" value="PT_UbiA_Cox10"/>
    <property type="match status" value="1"/>
</dbReference>
<sequence>MYRTYLELVKPGIVAGNLISLAGGYLLASQGVVDASHLALVISGAALVIGSGCAANNVIDRDIDRLMERTYARPMATGSISIRSALAFTCILALIGFSLLYAATHRIAPLFLMLIGYVVYVGLYSLILKRRSVHATLVGSISGAIPPVVGYCSVRGTLDTAAVALFVIFGIWQMPHSYAIALFRWKDYEAASIPVLPLVKGRHHAKRRIVLYIAAFIAAALALPALGYVGNLYLSTVLLSGVYWLKTALAGFSASDDARWARRVFAASIAAVVLISVAMSIDAARGIQHS</sequence>
<organism evidence="11 12">
    <name type="scientific">Achromobacter insuavis</name>
    <dbReference type="NCBI Taxonomy" id="1287735"/>
    <lineage>
        <taxon>Bacteria</taxon>
        <taxon>Pseudomonadati</taxon>
        <taxon>Pseudomonadota</taxon>
        <taxon>Betaproteobacteria</taxon>
        <taxon>Burkholderiales</taxon>
        <taxon>Alcaligenaceae</taxon>
        <taxon>Achromobacter</taxon>
    </lineage>
</organism>
<dbReference type="RefSeq" id="WP_054460512.1">
    <property type="nucleotide sequence ID" value="NZ_CADIJR010000067.1"/>
</dbReference>
<dbReference type="Gene3D" id="1.10.357.140">
    <property type="entry name" value="UbiA prenyltransferase"/>
    <property type="match status" value="1"/>
</dbReference>
<evidence type="ECO:0000256" key="6">
    <source>
        <dbReference type="ARBA" id="ARBA00022989"/>
    </source>
</evidence>
<keyword evidence="7 10" id="KW-0350">Heme biosynthesis</keyword>
<dbReference type="AlphaFoldDB" id="A0A6J5B7T2"/>
<comment type="catalytic activity">
    <reaction evidence="9 10">
        <text>heme b + (2E,6E)-farnesyl diphosphate + H2O = Fe(II)-heme o + diphosphate</text>
        <dbReference type="Rhea" id="RHEA:28070"/>
        <dbReference type="ChEBI" id="CHEBI:15377"/>
        <dbReference type="ChEBI" id="CHEBI:33019"/>
        <dbReference type="ChEBI" id="CHEBI:60344"/>
        <dbReference type="ChEBI" id="CHEBI:60530"/>
        <dbReference type="ChEBI" id="CHEBI:175763"/>
        <dbReference type="EC" id="2.5.1.141"/>
    </reaction>
</comment>
<dbReference type="InterPro" id="IPR044878">
    <property type="entry name" value="UbiA_sf"/>
</dbReference>
<feature type="transmembrane region" description="Helical" evidence="10">
    <location>
        <begin position="209"/>
        <end position="226"/>
    </location>
</feature>
<proteinExistence type="inferred from homology"/>
<comment type="similarity">
    <text evidence="10">Belongs to the UbiA prenyltransferase family. Protoheme IX farnesyltransferase subfamily.</text>
</comment>
<evidence type="ECO:0000256" key="7">
    <source>
        <dbReference type="ARBA" id="ARBA00023133"/>
    </source>
</evidence>
<dbReference type="NCBIfam" id="NF003348">
    <property type="entry name" value="PRK04375.1-1"/>
    <property type="match status" value="1"/>
</dbReference>
<dbReference type="EMBL" id="CADIJR010000067">
    <property type="protein sequence ID" value="CAB3693628.1"/>
    <property type="molecule type" value="Genomic_DNA"/>
</dbReference>
<feature type="transmembrane region" description="Helical" evidence="10">
    <location>
        <begin position="264"/>
        <end position="281"/>
    </location>
</feature>
<dbReference type="UniPathway" id="UPA00834">
    <property type="reaction ID" value="UER00712"/>
</dbReference>
<keyword evidence="4 10" id="KW-0808">Transferase</keyword>
<comment type="pathway">
    <text evidence="10">Porphyrin-containing compound metabolism; heme O biosynthesis; heme O from protoheme: step 1/1.</text>
</comment>
<evidence type="ECO:0000256" key="4">
    <source>
        <dbReference type="ARBA" id="ARBA00022679"/>
    </source>
</evidence>
<evidence type="ECO:0000313" key="12">
    <source>
        <dbReference type="Proteomes" id="UP000507979"/>
    </source>
</evidence>